<dbReference type="InterPro" id="IPR005303">
    <property type="entry name" value="MOCOS_middle"/>
</dbReference>
<dbReference type="GO" id="GO:0030170">
    <property type="term" value="F:pyridoxal phosphate binding"/>
    <property type="evidence" value="ECO:0007669"/>
    <property type="project" value="InterPro"/>
</dbReference>
<reference evidence="2 3" key="1">
    <citation type="submission" date="2019-04" db="EMBL/GenBank/DDBJ databases">
        <title>Friends and foes A comparative genomics study of 23 Aspergillus species from section Flavi.</title>
        <authorList>
            <consortium name="DOE Joint Genome Institute"/>
            <person name="Kjaerbolling I."/>
            <person name="Vesth T."/>
            <person name="Frisvad J.C."/>
            <person name="Nybo J.L."/>
            <person name="Theobald S."/>
            <person name="Kildgaard S."/>
            <person name="Isbrandt T."/>
            <person name="Kuo A."/>
            <person name="Sato A."/>
            <person name="Lyhne E.K."/>
            <person name="Kogle M.E."/>
            <person name="Wiebenga A."/>
            <person name="Kun R.S."/>
            <person name="Lubbers R.J."/>
            <person name="Makela M.R."/>
            <person name="Barry K."/>
            <person name="Chovatia M."/>
            <person name="Clum A."/>
            <person name="Daum C."/>
            <person name="Haridas S."/>
            <person name="He G."/>
            <person name="LaButti K."/>
            <person name="Lipzen A."/>
            <person name="Mondo S."/>
            <person name="Riley R."/>
            <person name="Salamov A."/>
            <person name="Simmons B.A."/>
            <person name="Magnuson J.K."/>
            <person name="Henrissat B."/>
            <person name="Mortensen U.H."/>
            <person name="Larsen T.O."/>
            <person name="Devries R.P."/>
            <person name="Grigoriev I.V."/>
            <person name="Machida M."/>
            <person name="Baker S.E."/>
            <person name="Andersen M.R."/>
        </authorList>
    </citation>
    <scope>NUCLEOTIDE SEQUENCE [LARGE SCALE GENOMIC DNA]</scope>
    <source>
        <strain evidence="2 3">IBT 18842</strain>
    </source>
</reference>
<keyword evidence="3" id="KW-1185">Reference proteome</keyword>
<evidence type="ECO:0000259" key="1">
    <source>
        <dbReference type="PROSITE" id="PS51340"/>
    </source>
</evidence>
<dbReference type="SUPFAM" id="SSF141673">
    <property type="entry name" value="MOSC N-terminal domain-like"/>
    <property type="match status" value="1"/>
</dbReference>
<dbReference type="InterPro" id="IPR005302">
    <property type="entry name" value="MoCF_Sase_C"/>
</dbReference>
<dbReference type="Pfam" id="PF03473">
    <property type="entry name" value="MOSC"/>
    <property type="match status" value="1"/>
</dbReference>
<dbReference type="InterPro" id="IPR011037">
    <property type="entry name" value="Pyrv_Knase-like_insert_dom_sf"/>
</dbReference>
<gene>
    <name evidence="2" type="ORF">BDV25DRAFT_93611</name>
</gene>
<evidence type="ECO:0000313" key="3">
    <source>
        <dbReference type="Proteomes" id="UP000325780"/>
    </source>
</evidence>
<dbReference type="EMBL" id="ML742519">
    <property type="protein sequence ID" value="KAE8144450.1"/>
    <property type="molecule type" value="Genomic_DNA"/>
</dbReference>
<accession>A0A5N6TDY2</accession>
<dbReference type="SUPFAM" id="SSF50800">
    <property type="entry name" value="PK beta-barrel domain-like"/>
    <property type="match status" value="1"/>
</dbReference>
<dbReference type="Pfam" id="PF03476">
    <property type="entry name" value="MOSC_N"/>
    <property type="match status" value="1"/>
</dbReference>
<dbReference type="GO" id="GO:0030151">
    <property type="term" value="F:molybdenum ion binding"/>
    <property type="evidence" value="ECO:0007669"/>
    <property type="project" value="InterPro"/>
</dbReference>
<dbReference type="OrthoDB" id="17255at2759"/>
<sequence length="354" mass="39869">MLDTTKAIPAALLLLPLTIFFIPQFHTWITNNKSRLLRRIGLSTNPSSEIVALKIYPIKSCRGITLPKSRVRAEGLDLDRRWMLVDAVTHEFLTIRQIARMTLINTALSDDGQTLQITFSGDEETVVSVPAYPDQTWLDAHTTLSPVRVWDIDTDGYLYGDEVNAPFSSFLGRGVRLVYKGPTPRIMRGNGDPRLLGREQGVNFPDVNPVLIASEASVAELNARLVQNGADPITIERFRPNIIVKGTAPWSEDSWKLVRINPVDLDCSTLRPVTVDILSRCTRCQVPNVNPDTGDQHRNQPWDTLMSYRRIDEGMKWKPCFGMMGAPREEGVVEVGMRLDVLEETSQHRYVKGF</sequence>
<evidence type="ECO:0000313" key="2">
    <source>
        <dbReference type="EMBL" id="KAE8144450.1"/>
    </source>
</evidence>
<organism evidence="2 3">
    <name type="scientific">Aspergillus avenaceus</name>
    <dbReference type="NCBI Taxonomy" id="36643"/>
    <lineage>
        <taxon>Eukaryota</taxon>
        <taxon>Fungi</taxon>
        <taxon>Dikarya</taxon>
        <taxon>Ascomycota</taxon>
        <taxon>Pezizomycotina</taxon>
        <taxon>Eurotiomycetes</taxon>
        <taxon>Eurotiomycetidae</taxon>
        <taxon>Eurotiales</taxon>
        <taxon>Aspergillaceae</taxon>
        <taxon>Aspergillus</taxon>
        <taxon>Aspergillus subgen. Circumdati</taxon>
    </lineage>
</organism>
<dbReference type="PANTHER" id="PTHR14237:SF19">
    <property type="entry name" value="MITOCHONDRIAL AMIDOXIME REDUCING COMPONENT 1"/>
    <property type="match status" value="1"/>
</dbReference>
<protein>
    <submittedName>
        <fullName evidence="2">MOSC-domain-containing protein</fullName>
    </submittedName>
</protein>
<dbReference type="GO" id="GO:0003824">
    <property type="term" value="F:catalytic activity"/>
    <property type="evidence" value="ECO:0007669"/>
    <property type="project" value="InterPro"/>
</dbReference>
<dbReference type="PANTHER" id="PTHR14237">
    <property type="entry name" value="MOLYBDOPTERIN COFACTOR SULFURASE MOSC"/>
    <property type="match status" value="1"/>
</dbReference>
<name>A0A5N6TDY2_ASPAV</name>
<dbReference type="AlphaFoldDB" id="A0A5N6TDY2"/>
<dbReference type="Proteomes" id="UP000325780">
    <property type="component" value="Unassembled WGS sequence"/>
</dbReference>
<dbReference type="PROSITE" id="PS51340">
    <property type="entry name" value="MOSC"/>
    <property type="match status" value="1"/>
</dbReference>
<feature type="domain" description="MOSC" evidence="1">
    <location>
        <begin position="181"/>
        <end position="342"/>
    </location>
</feature>
<proteinExistence type="predicted"/>